<dbReference type="EMBL" id="ML121561">
    <property type="protein sequence ID" value="RPB21210.1"/>
    <property type="molecule type" value="Genomic_DNA"/>
</dbReference>
<proteinExistence type="predicted"/>
<keyword evidence="3" id="KW-1185">Reference proteome</keyword>
<organism evidence="2 3">
    <name type="scientific">Terfezia boudieri ATCC MYA-4762</name>
    <dbReference type="NCBI Taxonomy" id="1051890"/>
    <lineage>
        <taxon>Eukaryota</taxon>
        <taxon>Fungi</taxon>
        <taxon>Dikarya</taxon>
        <taxon>Ascomycota</taxon>
        <taxon>Pezizomycotina</taxon>
        <taxon>Pezizomycetes</taxon>
        <taxon>Pezizales</taxon>
        <taxon>Pezizaceae</taxon>
        <taxon>Terfezia</taxon>
    </lineage>
</organism>
<protein>
    <submittedName>
        <fullName evidence="2">Uncharacterized protein</fullName>
    </submittedName>
</protein>
<dbReference type="AlphaFoldDB" id="A0A3N4LEA2"/>
<name>A0A3N4LEA2_9PEZI</name>
<gene>
    <name evidence="2" type="ORF">L211DRAFT_851583</name>
</gene>
<accession>A0A3N4LEA2</accession>
<evidence type="ECO:0000313" key="3">
    <source>
        <dbReference type="Proteomes" id="UP000267821"/>
    </source>
</evidence>
<evidence type="ECO:0000256" key="1">
    <source>
        <dbReference type="SAM" id="MobiDB-lite"/>
    </source>
</evidence>
<feature type="compositionally biased region" description="Low complexity" evidence="1">
    <location>
        <begin position="1"/>
        <end position="21"/>
    </location>
</feature>
<reference evidence="2 3" key="1">
    <citation type="journal article" date="2018" name="Nat. Ecol. Evol.">
        <title>Pezizomycetes genomes reveal the molecular basis of ectomycorrhizal truffle lifestyle.</title>
        <authorList>
            <person name="Murat C."/>
            <person name="Payen T."/>
            <person name="Noel B."/>
            <person name="Kuo A."/>
            <person name="Morin E."/>
            <person name="Chen J."/>
            <person name="Kohler A."/>
            <person name="Krizsan K."/>
            <person name="Balestrini R."/>
            <person name="Da Silva C."/>
            <person name="Montanini B."/>
            <person name="Hainaut M."/>
            <person name="Levati E."/>
            <person name="Barry K.W."/>
            <person name="Belfiori B."/>
            <person name="Cichocki N."/>
            <person name="Clum A."/>
            <person name="Dockter R.B."/>
            <person name="Fauchery L."/>
            <person name="Guy J."/>
            <person name="Iotti M."/>
            <person name="Le Tacon F."/>
            <person name="Lindquist E.A."/>
            <person name="Lipzen A."/>
            <person name="Malagnac F."/>
            <person name="Mello A."/>
            <person name="Molinier V."/>
            <person name="Miyauchi S."/>
            <person name="Poulain J."/>
            <person name="Riccioni C."/>
            <person name="Rubini A."/>
            <person name="Sitrit Y."/>
            <person name="Splivallo R."/>
            <person name="Traeger S."/>
            <person name="Wang M."/>
            <person name="Zifcakova L."/>
            <person name="Wipf D."/>
            <person name="Zambonelli A."/>
            <person name="Paolocci F."/>
            <person name="Nowrousian M."/>
            <person name="Ottonello S."/>
            <person name="Baldrian P."/>
            <person name="Spatafora J.W."/>
            <person name="Henrissat B."/>
            <person name="Nagy L.G."/>
            <person name="Aury J.M."/>
            <person name="Wincker P."/>
            <person name="Grigoriev I.V."/>
            <person name="Bonfante P."/>
            <person name="Martin F.M."/>
        </authorList>
    </citation>
    <scope>NUCLEOTIDE SEQUENCE [LARGE SCALE GENOMIC DNA]</scope>
    <source>
        <strain evidence="2 3">ATCC MYA-4762</strain>
    </source>
</reference>
<evidence type="ECO:0000313" key="2">
    <source>
        <dbReference type="EMBL" id="RPB21210.1"/>
    </source>
</evidence>
<dbReference type="InParanoid" id="A0A3N4LEA2"/>
<sequence>MIDSNLPALAAAEPAELPEPGELAEPEELAEPILQKPHDIYVNQGHELLVRSLYVQEQLHQSLTGEQAEHFVSLQQTHTTKMQQMVCSPTAPTPSVHIEGEDMSDNLHQKPIIQEFVPPALNKFRQKKAKGKAKAHALTGAELAERYAYSKKRCRRGEVSHQETQEVISVIASTAPM</sequence>
<dbReference type="Proteomes" id="UP000267821">
    <property type="component" value="Unassembled WGS sequence"/>
</dbReference>
<dbReference type="OrthoDB" id="5459776at2759"/>
<feature type="region of interest" description="Disordered" evidence="1">
    <location>
        <begin position="1"/>
        <end position="22"/>
    </location>
</feature>